<evidence type="ECO:0000256" key="2">
    <source>
        <dbReference type="ARBA" id="ARBA00022801"/>
    </source>
</evidence>
<reference evidence="4 5" key="1">
    <citation type="submission" date="2017-04" db="EMBL/GenBank/DDBJ databases">
        <authorList>
            <person name="Afonso C.L."/>
            <person name="Miller P.J."/>
            <person name="Scott M.A."/>
            <person name="Spackman E."/>
            <person name="Goraichik I."/>
            <person name="Dimitrov K.M."/>
            <person name="Suarez D.L."/>
            <person name="Swayne D.E."/>
        </authorList>
    </citation>
    <scope>NUCLEOTIDE SEQUENCE [LARGE SCALE GENOMIC DNA]</scope>
    <source>
        <strain evidence="4 5">DSM 26133</strain>
    </source>
</reference>
<proteinExistence type="predicted"/>
<name>A0A1W2GM82_REIFA</name>
<keyword evidence="2" id="KW-0378">Hydrolase</keyword>
<dbReference type="InterPro" id="IPR015797">
    <property type="entry name" value="NUDIX_hydrolase-like_dom_sf"/>
</dbReference>
<dbReference type="Gene3D" id="3.90.79.10">
    <property type="entry name" value="Nucleoside Triphosphate Pyrophosphohydrolase"/>
    <property type="match status" value="1"/>
</dbReference>
<dbReference type="Pfam" id="PF00293">
    <property type="entry name" value="NUDIX"/>
    <property type="match status" value="1"/>
</dbReference>
<dbReference type="SUPFAM" id="SSF55811">
    <property type="entry name" value="Nudix"/>
    <property type="match status" value="1"/>
</dbReference>
<dbReference type="STRING" id="692418.SAMN04488029_3413"/>
<organism evidence="4 5">
    <name type="scientific">Reichenbachiella faecimaris</name>
    <dbReference type="NCBI Taxonomy" id="692418"/>
    <lineage>
        <taxon>Bacteria</taxon>
        <taxon>Pseudomonadati</taxon>
        <taxon>Bacteroidota</taxon>
        <taxon>Cytophagia</taxon>
        <taxon>Cytophagales</taxon>
        <taxon>Reichenbachiellaceae</taxon>
        <taxon>Reichenbachiella</taxon>
    </lineage>
</organism>
<dbReference type="PANTHER" id="PTHR43046:SF2">
    <property type="entry name" value="8-OXO-DGTP DIPHOSPHATASE-RELATED"/>
    <property type="match status" value="1"/>
</dbReference>
<gene>
    <name evidence="4" type="ORF">SAMN04488029_3413</name>
</gene>
<evidence type="ECO:0000259" key="3">
    <source>
        <dbReference type="PROSITE" id="PS51462"/>
    </source>
</evidence>
<accession>A0A1W2GM82</accession>
<evidence type="ECO:0000313" key="4">
    <source>
        <dbReference type="EMBL" id="SMD37691.1"/>
    </source>
</evidence>
<dbReference type="GO" id="GO:0016787">
    <property type="term" value="F:hydrolase activity"/>
    <property type="evidence" value="ECO:0007669"/>
    <property type="project" value="UniProtKB-KW"/>
</dbReference>
<sequence>MKKKEILPAVSAVIFNEEGDILMQRRADTKKWCIISGHVEFGETVEEAIVREVREEIEVESQVQRLIGVYSVPEFTTYYYPERDVQYVVTFFEVRLLQQIPDGFKNAESEEIAYFSLDNLPLDLDLINPNWLADALDPDPSAFIR</sequence>
<dbReference type="AlphaFoldDB" id="A0A1W2GM82"/>
<dbReference type="PANTHER" id="PTHR43046">
    <property type="entry name" value="GDP-MANNOSE MANNOSYL HYDROLASE"/>
    <property type="match status" value="1"/>
</dbReference>
<keyword evidence="5" id="KW-1185">Reference proteome</keyword>
<feature type="domain" description="Nudix hydrolase" evidence="3">
    <location>
        <begin position="5"/>
        <end position="140"/>
    </location>
</feature>
<dbReference type="PROSITE" id="PS51462">
    <property type="entry name" value="NUDIX"/>
    <property type="match status" value="1"/>
</dbReference>
<comment type="cofactor">
    <cofactor evidence="1">
        <name>Mg(2+)</name>
        <dbReference type="ChEBI" id="CHEBI:18420"/>
    </cofactor>
</comment>
<evidence type="ECO:0000313" key="5">
    <source>
        <dbReference type="Proteomes" id="UP000192472"/>
    </source>
</evidence>
<dbReference type="OrthoDB" id="9810449at2"/>
<dbReference type="InterPro" id="IPR000086">
    <property type="entry name" value="NUDIX_hydrolase_dom"/>
</dbReference>
<dbReference type="RefSeq" id="WP_084374057.1">
    <property type="nucleotide sequence ID" value="NZ_FWYF01000004.1"/>
</dbReference>
<dbReference type="Proteomes" id="UP000192472">
    <property type="component" value="Unassembled WGS sequence"/>
</dbReference>
<evidence type="ECO:0000256" key="1">
    <source>
        <dbReference type="ARBA" id="ARBA00001946"/>
    </source>
</evidence>
<protein>
    <submittedName>
        <fullName evidence="4">Mutator mutT protein</fullName>
    </submittedName>
</protein>
<dbReference type="EMBL" id="FWYF01000004">
    <property type="protein sequence ID" value="SMD37691.1"/>
    <property type="molecule type" value="Genomic_DNA"/>
</dbReference>